<dbReference type="EMBL" id="JBHSAP010000009">
    <property type="protein sequence ID" value="MFC4076614.1"/>
    <property type="molecule type" value="Genomic_DNA"/>
</dbReference>
<accession>A0ABV8JH14</accession>
<keyword evidence="2" id="KW-1185">Reference proteome</keyword>
<dbReference type="Pfam" id="PF14038">
    <property type="entry name" value="YqzE"/>
    <property type="match status" value="1"/>
</dbReference>
<dbReference type="InterPro" id="IPR025622">
    <property type="entry name" value="YqzE"/>
</dbReference>
<sequence>MSSQDYLKFWVQRMVRYMDTPKAEREEAKQKRRAQRPSWAFRWFGMVPFGLRMYARKQKSRLVKGDS</sequence>
<evidence type="ECO:0000313" key="1">
    <source>
        <dbReference type="EMBL" id="MFC4076614.1"/>
    </source>
</evidence>
<name>A0ABV8JH14_9BACL</name>
<comment type="caution">
    <text evidence="1">The sequence shown here is derived from an EMBL/GenBank/DDBJ whole genome shotgun (WGS) entry which is preliminary data.</text>
</comment>
<dbReference type="RefSeq" id="WP_380703712.1">
    <property type="nucleotide sequence ID" value="NZ_JBHSAP010000009.1"/>
</dbReference>
<gene>
    <name evidence="1" type="ORF">ACFOUO_07305</name>
</gene>
<proteinExistence type="predicted"/>
<dbReference type="Proteomes" id="UP001595843">
    <property type="component" value="Unassembled WGS sequence"/>
</dbReference>
<organism evidence="1 2">
    <name type="scientific">Salinithrix halophila</name>
    <dbReference type="NCBI Taxonomy" id="1485204"/>
    <lineage>
        <taxon>Bacteria</taxon>
        <taxon>Bacillati</taxon>
        <taxon>Bacillota</taxon>
        <taxon>Bacilli</taxon>
        <taxon>Bacillales</taxon>
        <taxon>Thermoactinomycetaceae</taxon>
        <taxon>Salinithrix</taxon>
    </lineage>
</organism>
<evidence type="ECO:0000313" key="2">
    <source>
        <dbReference type="Proteomes" id="UP001595843"/>
    </source>
</evidence>
<reference evidence="2" key="1">
    <citation type="journal article" date="2019" name="Int. J. Syst. Evol. Microbiol.">
        <title>The Global Catalogue of Microorganisms (GCM) 10K type strain sequencing project: providing services to taxonomists for standard genome sequencing and annotation.</title>
        <authorList>
            <consortium name="The Broad Institute Genomics Platform"/>
            <consortium name="The Broad Institute Genome Sequencing Center for Infectious Disease"/>
            <person name="Wu L."/>
            <person name="Ma J."/>
        </authorList>
    </citation>
    <scope>NUCLEOTIDE SEQUENCE [LARGE SCALE GENOMIC DNA]</scope>
    <source>
        <strain evidence="2">IBRC-M 10813</strain>
    </source>
</reference>
<protein>
    <submittedName>
        <fullName evidence="1">YqzE family protein</fullName>
    </submittedName>
</protein>